<dbReference type="InterPro" id="IPR000907">
    <property type="entry name" value="LipOase"/>
</dbReference>
<reference evidence="5 6" key="2">
    <citation type="journal article" date="2009" name="PLoS ONE">
        <title>An integrated genetic and cytogenetic map of the cucumber genome.</title>
        <authorList>
            <person name="Ren Y."/>
            <person name="Zhang Z."/>
            <person name="Liu J."/>
            <person name="Staub J.E."/>
            <person name="Han Y."/>
            <person name="Cheng Z."/>
            <person name="Li X."/>
            <person name="Lu J."/>
            <person name="Miao H."/>
            <person name="Kang H."/>
            <person name="Xie B."/>
            <person name="Gu X."/>
            <person name="Wang X."/>
            <person name="Du Y."/>
            <person name="Jin W."/>
            <person name="Huang S."/>
        </authorList>
    </citation>
    <scope>NUCLEOTIDE SEQUENCE [LARGE SCALE GENOMIC DNA]</scope>
    <source>
        <strain evidence="6">cv. 9930</strain>
    </source>
</reference>
<evidence type="ECO:0000259" key="4">
    <source>
        <dbReference type="PROSITE" id="PS51393"/>
    </source>
</evidence>
<accession>A0A0A0LJQ3</accession>
<evidence type="ECO:0000256" key="1">
    <source>
        <dbReference type="ARBA" id="ARBA00022723"/>
    </source>
</evidence>
<evidence type="ECO:0000313" key="6">
    <source>
        <dbReference type="Proteomes" id="UP000029981"/>
    </source>
</evidence>
<dbReference type="Proteomes" id="UP000029981">
    <property type="component" value="Chromosome 2"/>
</dbReference>
<evidence type="ECO:0000313" key="5">
    <source>
        <dbReference type="EMBL" id="KGN60937.1"/>
    </source>
</evidence>
<dbReference type="Gene3D" id="4.10.372.10">
    <property type="entry name" value="Lipoxygenase-1, Domain 3"/>
    <property type="match status" value="1"/>
</dbReference>
<reference evidence="5 6" key="4">
    <citation type="journal article" date="2011" name="BMC Genomics">
        <title>RNA-Seq improves annotation of protein-coding genes in the cucumber genome.</title>
        <authorList>
            <person name="Li Z."/>
            <person name="Zhang Z."/>
            <person name="Yan P."/>
            <person name="Huang S."/>
            <person name="Fei Z."/>
            <person name="Lin K."/>
        </authorList>
    </citation>
    <scope>NUCLEOTIDE SEQUENCE [LARGE SCALE GENOMIC DNA]</scope>
    <source>
        <strain evidence="6">cv. 9930</strain>
    </source>
</reference>
<evidence type="ECO:0000256" key="2">
    <source>
        <dbReference type="ARBA" id="ARBA00022964"/>
    </source>
</evidence>
<protein>
    <recommendedName>
        <fullName evidence="4">Lipoxygenase domain-containing protein</fullName>
    </recommendedName>
</protein>
<dbReference type="InterPro" id="IPR013819">
    <property type="entry name" value="LipOase_C"/>
</dbReference>
<keyword evidence="1" id="KW-0479">Metal-binding</keyword>
<reference evidence="5 6" key="3">
    <citation type="journal article" date="2010" name="BMC Genomics">
        <title>Transcriptome sequencing and comparative analysis of cucumber flowers with different sex types.</title>
        <authorList>
            <person name="Guo S."/>
            <person name="Zheng Y."/>
            <person name="Joung J.G."/>
            <person name="Liu S."/>
            <person name="Zhang Z."/>
            <person name="Crasta O.R."/>
            <person name="Sobral B.W."/>
            <person name="Xu Y."/>
            <person name="Huang S."/>
            <person name="Fei Z."/>
        </authorList>
    </citation>
    <scope>NUCLEOTIDE SEQUENCE [LARGE SCALE GENOMIC DNA]</scope>
    <source>
        <strain evidence="6">cv. 9930</strain>
    </source>
</reference>
<sequence length="91" mass="10371">MCQSSAPPNTFYCIYYDKSAWRTDAEFAREMIAGVNPILISRLEHFPPLSKLDPKRYGNQNSTITEEQIKDGLEGLSVQELCHSSQLDDYP</sequence>
<dbReference type="EMBL" id="CM002923">
    <property type="protein sequence ID" value="KGN60937.1"/>
    <property type="molecule type" value="Genomic_DNA"/>
</dbReference>
<evidence type="ECO:0000256" key="3">
    <source>
        <dbReference type="ARBA" id="ARBA00023002"/>
    </source>
</evidence>
<dbReference type="Gramene" id="KGN60937">
    <property type="protein sequence ID" value="KGN60937"/>
    <property type="gene ID" value="Csa_2G028490"/>
</dbReference>
<dbReference type="InterPro" id="IPR036226">
    <property type="entry name" value="LipOase_C_sf"/>
</dbReference>
<keyword evidence="3" id="KW-0560">Oxidoreductase</keyword>
<keyword evidence="2" id="KW-0223">Dioxygenase</keyword>
<dbReference type="GO" id="GO:0016702">
    <property type="term" value="F:oxidoreductase activity, acting on single donors with incorporation of molecular oxygen, incorporation of two atoms of oxygen"/>
    <property type="evidence" value="ECO:0007669"/>
    <property type="project" value="InterPro"/>
</dbReference>
<dbReference type="SUPFAM" id="SSF48484">
    <property type="entry name" value="Lipoxigenase"/>
    <property type="match status" value="1"/>
</dbReference>
<reference evidence="5 6" key="1">
    <citation type="journal article" date="2009" name="Nat. Genet.">
        <title>The genome of the cucumber, Cucumis sativus L.</title>
        <authorList>
            <person name="Huang S."/>
            <person name="Li R."/>
            <person name="Zhang Z."/>
            <person name="Li L."/>
            <person name="Gu X."/>
            <person name="Fan W."/>
            <person name="Lucas W.J."/>
            <person name="Wang X."/>
            <person name="Xie B."/>
            <person name="Ni P."/>
            <person name="Ren Y."/>
            <person name="Zhu H."/>
            <person name="Li J."/>
            <person name="Lin K."/>
            <person name="Jin W."/>
            <person name="Fei Z."/>
            <person name="Li G."/>
            <person name="Staub J."/>
            <person name="Kilian A."/>
            <person name="van der Vossen E.A."/>
            <person name="Wu Y."/>
            <person name="Guo J."/>
            <person name="He J."/>
            <person name="Jia Z."/>
            <person name="Ren Y."/>
            <person name="Tian G."/>
            <person name="Lu Y."/>
            <person name="Ruan J."/>
            <person name="Qian W."/>
            <person name="Wang M."/>
            <person name="Huang Q."/>
            <person name="Li B."/>
            <person name="Xuan Z."/>
            <person name="Cao J."/>
            <person name="Asan"/>
            <person name="Wu Z."/>
            <person name="Zhang J."/>
            <person name="Cai Q."/>
            <person name="Bai Y."/>
            <person name="Zhao B."/>
            <person name="Han Y."/>
            <person name="Li Y."/>
            <person name="Li X."/>
            <person name="Wang S."/>
            <person name="Shi Q."/>
            <person name="Liu S."/>
            <person name="Cho W.K."/>
            <person name="Kim J.Y."/>
            <person name="Xu Y."/>
            <person name="Heller-Uszynska K."/>
            <person name="Miao H."/>
            <person name="Cheng Z."/>
            <person name="Zhang S."/>
            <person name="Wu J."/>
            <person name="Yang Y."/>
            <person name="Kang H."/>
            <person name="Li M."/>
            <person name="Liang H."/>
            <person name="Ren X."/>
            <person name="Shi Z."/>
            <person name="Wen M."/>
            <person name="Jian M."/>
            <person name="Yang H."/>
            <person name="Zhang G."/>
            <person name="Yang Z."/>
            <person name="Chen R."/>
            <person name="Liu S."/>
            <person name="Li J."/>
            <person name="Ma L."/>
            <person name="Liu H."/>
            <person name="Zhou Y."/>
            <person name="Zhao J."/>
            <person name="Fang X."/>
            <person name="Li G."/>
            <person name="Fang L."/>
            <person name="Li Y."/>
            <person name="Liu D."/>
            <person name="Zheng H."/>
            <person name="Zhang Y."/>
            <person name="Qin N."/>
            <person name="Li Z."/>
            <person name="Yang G."/>
            <person name="Yang S."/>
            <person name="Bolund L."/>
            <person name="Kristiansen K."/>
            <person name="Zheng H."/>
            <person name="Li S."/>
            <person name="Zhang X."/>
            <person name="Yang H."/>
            <person name="Wang J."/>
            <person name="Sun R."/>
            <person name="Zhang B."/>
            <person name="Jiang S."/>
            <person name="Wang J."/>
            <person name="Du Y."/>
            <person name="Li S."/>
        </authorList>
    </citation>
    <scope>NUCLEOTIDE SEQUENCE [LARGE SCALE GENOMIC DNA]</scope>
    <source>
        <strain evidence="6">cv. 9930</strain>
    </source>
</reference>
<feature type="domain" description="Lipoxygenase" evidence="4">
    <location>
        <begin position="1"/>
        <end position="91"/>
    </location>
</feature>
<dbReference type="AlphaFoldDB" id="A0A0A0LJQ3"/>
<dbReference type="GO" id="GO:0046872">
    <property type="term" value="F:metal ion binding"/>
    <property type="evidence" value="ECO:0007669"/>
    <property type="project" value="UniProtKB-KW"/>
</dbReference>
<gene>
    <name evidence="5" type="ORF">Csa_2G028490</name>
</gene>
<organism evidence="5 6">
    <name type="scientific">Cucumis sativus</name>
    <name type="common">Cucumber</name>
    <dbReference type="NCBI Taxonomy" id="3659"/>
    <lineage>
        <taxon>Eukaryota</taxon>
        <taxon>Viridiplantae</taxon>
        <taxon>Streptophyta</taxon>
        <taxon>Embryophyta</taxon>
        <taxon>Tracheophyta</taxon>
        <taxon>Spermatophyta</taxon>
        <taxon>Magnoliopsida</taxon>
        <taxon>eudicotyledons</taxon>
        <taxon>Gunneridae</taxon>
        <taxon>Pentapetalae</taxon>
        <taxon>rosids</taxon>
        <taxon>fabids</taxon>
        <taxon>Cucurbitales</taxon>
        <taxon>Cucurbitaceae</taxon>
        <taxon>Benincaseae</taxon>
        <taxon>Cucumis</taxon>
    </lineage>
</organism>
<dbReference type="PANTHER" id="PTHR11771">
    <property type="entry name" value="LIPOXYGENASE"/>
    <property type="match status" value="1"/>
</dbReference>
<name>A0A0A0LJQ3_CUCSA</name>
<dbReference type="Pfam" id="PF00305">
    <property type="entry name" value="Lipoxygenase"/>
    <property type="match status" value="1"/>
</dbReference>
<dbReference type="InterPro" id="IPR027433">
    <property type="entry name" value="Lipoxygenase_dom_3"/>
</dbReference>
<proteinExistence type="predicted"/>
<dbReference type="GO" id="GO:0034440">
    <property type="term" value="P:lipid oxidation"/>
    <property type="evidence" value="ECO:0007669"/>
    <property type="project" value="InterPro"/>
</dbReference>
<dbReference type="STRING" id="3659.A0A0A0LJQ3"/>
<dbReference type="PROSITE" id="PS51393">
    <property type="entry name" value="LIPOXYGENASE_3"/>
    <property type="match status" value="1"/>
</dbReference>
<dbReference type="Gene3D" id="3.10.450.60">
    <property type="match status" value="1"/>
</dbReference>
<keyword evidence="6" id="KW-1185">Reference proteome</keyword>